<feature type="transmembrane region" description="Helical" evidence="2">
    <location>
        <begin position="27"/>
        <end position="49"/>
    </location>
</feature>
<gene>
    <name evidence="3" type="ORF">GTW23_10570</name>
</gene>
<keyword evidence="4" id="KW-1185">Reference proteome</keyword>
<name>A0ABT1CQY9_9HYPH</name>
<dbReference type="RefSeq" id="WP_152011220.1">
    <property type="nucleotide sequence ID" value="NZ_JAAAML010000002.1"/>
</dbReference>
<dbReference type="CDD" id="cd10936">
    <property type="entry name" value="CE4_DAC2"/>
    <property type="match status" value="1"/>
</dbReference>
<dbReference type="PANTHER" id="PTHR30105:SF2">
    <property type="entry name" value="DIVERGENT POLYSACCHARIDE DEACETYLASE SUPERFAMILY"/>
    <property type="match status" value="1"/>
</dbReference>
<feature type="region of interest" description="Disordered" evidence="1">
    <location>
        <begin position="68"/>
        <end position="151"/>
    </location>
</feature>
<evidence type="ECO:0000313" key="4">
    <source>
        <dbReference type="Proteomes" id="UP001320715"/>
    </source>
</evidence>
<protein>
    <submittedName>
        <fullName evidence="3">Divergent polysaccharide deacetylase family protein</fullName>
    </submittedName>
</protein>
<dbReference type="PANTHER" id="PTHR30105">
    <property type="entry name" value="UNCHARACTERIZED YIBQ-RELATED"/>
    <property type="match status" value="1"/>
</dbReference>
<dbReference type="SUPFAM" id="SSF88713">
    <property type="entry name" value="Glycoside hydrolase/deacetylase"/>
    <property type="match status" value="1"/>
</dbReference>
<dbReference type="EMBL" id="JAAAML010000002">
    <property type="protein sequence ID" value="MCO6408617.1"/>
    <property type="molecule type" value="Genomic_DNA"/>
</dbReference>
<dbReference type="Gene3D" id="3.20.20.370">
    <property type="entry name" value="Glycoside hydrolase/deacetylase"/>
    <property type="match status" value="1"/>
</dbReference>
<comment type="caution">
    <text evidence="3">The sequence shown here is derived from an EMBL/GenBank/DDBJ whole genome shotgun (WGS) entry which is preliminary data.</text>
</comment>
<sequence>MDDKIHQPLGQNRKPGSNRAARSGHSWASLLLVSVAICAVIGTAGWMALSGGRIEGGNTVVMLEQPEPATTADPAGSTDGQPPAPGASGTPVTTPRTDGGLNSLHGRSGAEISTTLGENGEEINKITPVKRPDNRPVLLNPPGRVGQNPRLAHLPDPMVTEETAMGPLPVRGADGERAFDIYARPWSGARGTRVVIVVGGLGLSQTGTQYAIKTLPEEITLAFAANGNSLQRWMQEARRQGHEILLQVPFEPYDYPANDPGAGTLTVEAGADANLADLHTAMSRITNYTGITNFMGGRFLAEPDALEPVMRDLAERGIMFLDDGTSARSLTDQFAKTLGIPFAASDLVLDVTQERGYILSRLDDLERIARRNGTAIAVASAFEVSVDAIATWAEEAKARGIEIVSASAAADDPER</sequence>
<reference evidence="3 4" key="1">
    <citation type="submission" date="2020-01" db="EMBL/GenBank/DDBJ databases">
        <title>Genomes of bacteria type strains.</title>
        <authorList>
            <person name="Chen J."/>
            <person name="Zhu S."/>
            <person name="Yang J."/>
        </authorList>
    </citation>
    <scope>NUCLEOTIDE SEQUENCE [LARGE SCALE GENOMIC DNA]</scope>
    <source>
        <strain evidence="3 4">DSM 16655</strain>
    </source>
</reference>
<evidence type="ECO:0000256" key="2">
    <source>
        <dbReference type="SAM" id="Phobius"/>
    </source>
</evidence>
<feature type="region of interest" description="Disordered" evidence="1">
    <location>
        <begin position="1"/>
        <end position="21"/>
    </location>
</feature>
<keyword evidence="2" id="KW-0472">Membrane</keyword>
<keyword evidence="2" id="KW-0812">Transmembrane</keyword>
<dbReference type="InterPro" id="IPR006837">
    <property type="entry name" value="Divergent_DAC"/>
</dbReference>
<dbReference type="Pfam" id="PF04748">
    <property type="entry name" value="Polysacc_deac_2"/>
    <property type="match status" value="1"/>
</dbReference>
<dbReference type="InterPro" id="IPR011330">
    <property type="entry name" value="Glyco_hydro/deAcase_b/a-brl"/>
</dbReference>
<keyword evidence="2" id="KW-1133">Transmembrane helix</keyword>
<organism evidence="3 4">
    <name type="scientific">Hoeflea alexandrii</name>
    <dbReference type="NCBI Taxonomy" id="288436"/>
    <lineage>
        <taxon>Bacteria</taxon>
        <taxon>Pseudomonadati</taxon>
        <taxon>Pseudomonadota</taxon>
        <taxon>Alphaproteobacteria</taxon>
        <taxon>Hyphomicrobiales</taxon>
        <taxon>Rhizobiaceae</taxon>
        <taxon>Hoeflea</taxon>
    </lineage>
</organism>
<dbReference type="Proteomes" id="UP001320715">
    <property type="component" value="Unassembled WGS sequence"/>
</dbReference>
<proteinExistence type="predicted"/>
<evidence type="ECO:0000313" key="3">
    <source>
        <dbReference type="EMBL" id="MCO6408617.1"/>
    </source>
</evidence>
<evidence type="ECO:0000256" key="1">
    <source>
        <dbReference type="SAM" id="MobiDB-lite"/>
    </source>
</evidence>
<accession>A0ABT1CQY9</accession>